<evidence type="ECO:0000313" key="5">
    <source>
        <dbReference type="Proteomes" id="UP001597034"/>
    </source>
</evidence>
<dbReference type="SUPFAM" id="SSF55811">
    <property type="entry name" value="Nudix"/>
    <property type="match status" value="1"/>
</dbReference>
<sequence>MNQPPEHCPYCGAPVDPVDSPMVSDAADTPMIYRCESCDDYVFYNPTPGGSVAVIDGDSVLLVEDFRSPGEWKLPSGRIELGETPREGVARELEEETGLAVDPAELVYFFDEAGEPADEQYMVGIDYAVHRSDTTGTVQAASDATDARFFTPDELAASAHELKFTHVQRFGESLEWLVAEATDALEACRPPSSPPR</sequence>
<dbReference type="Gene3D" id="3.90.79.10">
    <property type="entry name" value="Nucleoside Triphosphate Pyrophosphohydrolase"/>
    <property type="match status" value="1"/>
</dbReference>
<dbReference type="InterPro" id="IPR020476">
    <property type="entry name" value="Nudix_hydrolase"/>
</dbReference>
<dbReference type="PANTHER" id="PTHR43046:SF14">
    <property type="entry name" value="MUTT_NUDIX FAMILY PROTEIN"/>
    <property type="match status" value="1"/>
</dbReference>
<dbReference type="InterPro" id="IPR020084">
    <property type="entry name" value="NUDIX_hydrolase_CS"/>
</dbReference>
<keyword evidence="2" id="KW-0378">Hydrolase</keyword>
<feature type="domain" description="Nudix hydrolase" evidence="3">
    <location>
        <begin position="45"/>
        <end position="172"/>
    </location>
</feature>
<dbReference type="PRINTS" id="PR00502">
    <property type="entry name" value="NUDIXFAMILY"/>
</dbReference>
<reference evidence="4 5" key="1">
    <citation type="journal article" date="2019" name="Int. J. Syst. Evol. Microbiol.">
        <title>The Global Catalogue of Microorganisms (GCM) 10K type strain sequencing project: providing services to taxonomists for standard genome sequencing and annotation.</title>
        <authorList>
            <consortium name="The Broad Institute Genomics Platform"/>
            <consortium name="The Broad Institute Genome Sequencing Center for Infectious Disease"/>
            <person name="Wu L."/>
            <person name="Ma J."/>
        </authorList>
    </citation>
    <scope>NUCLEOTIDE SEQUENCE [LARGE SCALE GENOMIC DNA]</scope>
    <source>
        <strain evidence="4 5">CGMCC 1.10390</strain>
    </source>
</reference>
<protein>
    <submittedName>
        <fullName evidence="4">NUDIX domain-containing protein</fullName>
    </submittedName>
</protein>
<dbReference type="PANTHER" id="PTHR43046">
    <property type="entry name" value="GDP-MANNOSE MANNOSYL HYDROLASE"/>
    <property type="match status" value="1"/>
</dbReference>
<dbReference type="Proteomes" id="UP001597034">
    <property type="component" value="Unassembled WGS sequence"/>
</dbReference>
<dbReference type="InterPro" id="IPR015797">
    <property type="entry name" value="NUDIX_hydrolase-like_dom_sf"/>
</dbReference>
<name>A0ABD6DGF5_9EURY</name>
<dbReference type="PROSITE" id="PS00893">
    <property type="entry name" value="NUDIX_BOX"/>
    <property type="match status" value="1"/>
</dbReference>
<evidence type="ECO:0000259" key="3">
    <source>
        <dbReference type="PROSITE" id="PS51462"/>
    </source>
</evidence>
<comment type="caution">
    <text evidence="4">The sequence shown here is derived from an EMBL/GenBank/DDBJ whole genome shotgun (WGS) entry which is preliminary data.</text>
</comment>
<evidence type="ECO:0000256" key="1">
    <source>
        <dbReference type="ARBA" id="ARBA00001946"/>
    </source>
</evidence>
<dbReference type="Pfam" id="PF00293">
    <property type="entry name" value="NUDIX"/>
    <property type="match status" value="1"/>
</dbReference>
<accession>A0ABD6DGF5</accession>
<organism evidence="4 5">
    <name type="scientific">Haloarchaeobius litoreus</name>
    <dbReference type="NCBI Taxonomy" id="755306"/>
    <lineage>
        <taxon>Archaea</taxon>
        <taxon>Methanobacteriati</taxon>
        <taxon>Methanobacteriota</taxon>
        <taxon>Stenosarchaea group</taxon>
        <taxon>Halobacteria</taxon>
        <taxon>Halobacteriales</taxon>
        <taxon>Halorubellaceae</taxon>
        <taxon>Haloarchaeobius</taxon>
    </lineage>
</organism>
<evidence type="ECO:0000256" key="2">
    <source>
        <dbReference type="ARBA" id="ARBA00022801"/>
    </source>
</evidence>
<dbReference type="GO" id="GO:0016787">
    <property type="term" value="F:hydrolase activity"/>
    <property type="evidence" value="ECO:0007669"/>
    <property type="project" value="UniProtKB-KW"/>
</dbReference>
<proteinExistence type="predicted"/>
<comment type="cofactor">
    <cofactor evidence="1">
        <name>Mg(2+)</name>
        <dbReference type="ChEBI" id="CHEBI:18420"/>
    </cofactor>
</comment>
<evidence type="ECO:0000313" key="4">
    <source>
        <dbReference type="EMBL" id="MFD1644553.1"/>
    </source>
</evidence>
<keyword evidence="5" id="KW-1185">Reference proteome</keyword>
<dbReference type="EMBL" id="JBHUDO010000001">
    <property type="protein sequence ID" value="MFD1644553.1"/>
    <property type="molecule type" value="Genomic_DNA"/>
</dbReference>
<dbReference type="InterPro" id="IPR000086">
    <property type="entry name" value="NUDIX_hydrolase_dom"/>
</dbReference>
<dbReference type="AlphaFoldDB" id="A0ABD6DGF5"/>
<dbReference type="PROSITE" id="PS51462">
    <property type="entry name" value="NUDIX"/>
    <property type="match status" value="1"/>
</dbReference>
<gene>
    <name evidence="4" type="ORF">ACFSBL_02555</name>
</gene>
<dbReference type="RefSeq" id="WP_256399819.1">
    <property type="nucleotide sequence ID" value="NZ_JANHJR010000002.1"/>
</dbReference>